<dbReference type="RefSeq" id="WP_139941871.1">
    <property type="nucleotide sequence ID" value="NZ_JBHSYP010000005.1"/>
</dbReference>
<dbReference type="AlphaFoldDB" id="A0A501PC55"/>
<evidence type="ECO:0000259" key="1">
    <source>
        <dbReference type="Pfam" id="PF22522"/>
    </source>
</evidence>
<feature type="domain" description="DUF6998" evidence="1">
    <location>
        <begin position="64"/>
        <end position="133"/>
    </location>
</feature>
<gene>
    <name evidence="2" type="ORF">FIV46_15695</name>
</gene>
<accession>A0A501PC55</accession>
<reference evidence="3" key="1">
    <citation type="submission" date="2019-06" db="EMBL/GenBank/DDBJ databases">
        <title>The complete genome of Emcibacter congregatus ZYLT.</title>
        <authorList>
            <person name="Zhao Z."/>
        </authorList>
    </citation>
    <scope>NUCLEOTIDE SEQUENCE [LARGE SCALE GENOMIC DNA]</scope>
    <source>
        <strain evidence="3">MCCC 1A06723</strain>
    </source>
</reference>
<protein>
    <recommendedName>
        <fullName evidence="1">DUF6998 domain-containing protein</fullName>
    </recommendedName>
</protein>
<comment type="caution">
    <text evidence="2">The sequence shown here is derived from an EMBL/GenBank/DDBJ whole genome shotgun (WGS) entry which is preliminary data.</text>
</comment>
<dbReference type="Proteomes" id="UP000319148">
    <property type="component" value="Unassembled WGS sequence"/>
</dbReference>
<name>A0A501PC55_9PROT</name>
<dbReference type="OrthoDB" id="3078657at2"/>
<evidence type="ECO:0000313" key="3">
    <source>
        <dbReference type="Proteomes" id="UP000319148"/>
    </source>
</evidence>
<evidence type="ECO:0000313" key="2">
    <source>
        <dbReference type="EMBL" id="TPD57556.1"/>
    </source>
</evidence>
<dbReference type="Pfam" id="PF22522">
    <property type="entry name" value="DUF6998"/>
    <property type="match status" value="1"/>
</dbReference>
<dbReference type="InterPro" id="IPR054267">
    <property type="entry name" value="DUF6998"/>
</dbReference>
<organism evidence="2 3">
    <name type="scientific">Emcibacter nanhaiensis</name>
    <dbReference type="NCBI Taxonomy" id="1505037"/>
    <lineage>
        <taxon>Bacteria</taxon>
        <taxon>Pseudomonadati</taxon>
        <taxon>Pseudomonadota</taxon>
        <taxon>Alphaproteobacteria</taxon>
        <taxon>Emcibacterales</taxon>
        <taxon>Emcibacteraceae</taxon>
        <taxon>Emcibacter</taxon>
    </lineage>
</organism>
<dbReference type="EMBL" id="VFIY01000018">
    <property type="protein sequence ID" value="TPD57556.1"/>
    <property type="molecule type" value="Genomic_DNA"/>
</dbReference>
<proteinExistence type="predicted"/>
<sequence>MGPDDAFWEDGEWVSWDEIHQQIQYKEWRAKWPNADLSLVPVFEDLISVAEDYFLATGRHLQVYGDIGELYAAITYGIRLHKNFAQGSDGRLGNDHIEVKTIAPMNTKDQTSVKLSGHFNKLLVVNISEEFEISSRMIDRASLPKTSGNILKIRWDDLA</sequence>
<keyword evidence="3" id="KW-1185">Reference proteome</keyword>